<keyword evidence="1" id="KW-0472">Membrane</keyword>
<accession>A0AA96LL28</accession>
<dbReference type="Proteomes" id="UP001305702">
    <property type="component" value="Chromosome"/>
</dbReference>
<dbReference type="RefSeq" id="WP_315607132.1">
    <property type="nucleotide sequence ID" value="NZ_CP130318.1"/>
</dbReference>
<keyword evidence="1" id="KW-1133">Transmembrane helix</keyword>
<gene>
    <name evidence="2" type="ORF">MJA45_10100</name>
</gene>
<feature type="transmembrane region" description="Helical" evidence="1">
    <location>
        <begin position="97"/>
        <end position="115"/>
    </location>
</feature>
<dbReference type="EMBL" id="CP130318">
    <property type="protein sequence ID" value="WNQ13352.1"/>
    <property type="molecule type" value="Genomic_DNA"/>
</dbReference>
<dbReference type="Pfam" id="PF14808">
    <property type="entry name" value="TMEM164"/>
    <property type="match status" value="1"/>
</dbReference>
<evidence type="ECO:0000313" key="3">
    <source>
        <dbReference type="Proteomes" id="UP001305702"/>
    </source>
</evidence>
<dbReference type="AlphaFoldDB" id="A0AA96LL28"/>
<protein>
    <submittedName>
        <fullName evidence="2">TIGR02206 family membrane protein</fullName>
    </submittedName>
</protein>
<keyword evidence="1" id="KW-0812">Transmembrane</keyword>
<dbReference type="KEGG" id="paun:MJA45_10100"/>
<feature type="transmembrane region" description="Helical" evidence="1">
    <location>
        <begin position="127"/>
        <end position="145"/>
    </location>
</feature>
<sequence length="242" mass="27404">MYFDARYEGTFTAFSLSHLLAVAALFLAIALMAALRSRLAKRPVRLTLAGVLLGTEAALNLWYREQGIWSVQSTLPLELCSITLLLSIVMLVTRSRILYEIVYFAGIAGALQAILTPELGYPFPHFRFFQFFIAHAGIILAALYMTLVEGYRPVPRSILRVMLFLNGLAVLVWGIDRWLGANYMFLARKPENASVLDWFGPYPYYLLAEEMLALVLFLLLYWPFAGLRRKKQIPREAATGTK</sequence>
<evidence type="ECO:0000313" key="2">
    <source>
        <dbReference type="EMBL" id="WNQ13352.1"/>
    </source>
</evidence>
<reference evidence="2 3" key="1">
    <citation type="submission" date="2022-02" db="EMBL/GenBank/DDBJ databases">
        <title>Paenibacillus sp. MBLB1776 Whole Genome Shotgun Sequencing.</title>
        <authorList>
            <person name="Hwang C.Y."/>
            <person name="Cho E.-S."/>
            <person name="Seo M.-J."/>
        </authorList>
    </citation>
    <scope>NUCLEOTIDE SEQUENCE [LARGE SCALE GENOMIC DNA]</scope>
    <source>
        <strain evidence="2 3">MBLB1776</strain>
    </source>
</reference>
<feature type="transmembrane region" description="Helical" evidence="1">
    <location>
        <begin position="12"/>
        <end position="34"/>
    </location>
</feature>
<name>A0AA96LL28_9BACL</name>
<keyword evidence="3" id="KW-1185">Reference proteome</keyword>
<organism evidence="2 3">
    <name type="scientific">Paenibacillus aurantius</name>
    <dbReference type="NCBI Taxonomy" id="2918900"/>
    <lineage>
        <taxon>Bacteria</taxon>
        <taxon>Bacillati</taxon>
        <taxon>Bacillota</taxon>
        <taxon>Bacilli</taxon>
        <taxon>Bacillales</taxon>
        <taxon>Paenibacillaceae</taxon>
        <taxon>Paenibacillus</taxon>
    </lineage>
</organism>
<feature type="transmembrane region" description="Helical" evidence="1">
    <location>
        <begin position="75"/>
        <end position="92"/>
    </location>
</feature>
<dbReference type="NCBIfam" id="TIGR02206">
    <property type="entry name" value="intg_mem_TP0381"/>
    <property type="match status" value="1"/>
</dbReference>
<evidence type="ECO:0000256" key="1">
    <source>
        <dbReference type="SAM" id="Phobius"/>
    </source>
</evidence>
<feature type="transmembrane region" description="Helical" evidence="1">
    <location>
        <begin position="157"/>
        <end position="175"/>
    </location>
</feature>
<dbReference type="InterPro" id="IPR011737">
    <property type="entry name" value="CHP02206_TP0381"/>
</dbReference>
<feature type="transmembrane region" description="Helical" evidence="1">
    <location>
        <begin position="202"/>
        <end position="222"/>
    </location>
</feature>
<proteinExistence type="predicted"/>